<dbReference type="OrthoDB" id="3235372at2759"/>
<dbReference type="AlphaFoldDB" id="A0A0C3QSP8"/>
<dbReference type="EMBL" id="KN822958">
    <property type="protein sequence ID" value="KIO32036.1"/>
    <property type="molecule type" value="Genomic_DNA"/>
</dbReference>
<reference evidence="1 2" key="1">
    <citation type="submission" date="2014-04" db="EMBL/GenBank/DDBJ databases">
        <authorList>
            <consortium name="DOE Joint Genome Institute"/>
            <person name="Kuo A."/>
            <person name="Girlanda M."/>
            <person name="Perotto S."/>
            <person name="Kohler A."/>
            <person name="Nagy L.G."/>
            <person name="Floudas D."/>
            <person name="Copeland A."/>
            <person name="Barry K.W."/>
            <person name="Cichocki N."/>
            <person name="Veneault-Fourrey C."/>
            <person name="LaButti K."/>
            <person name="Lindquist E.A."/>
            <person name="Lipzen A."/>
            <person name="Lundell T."/>
            <person name="Morin E."/>
            <person name="Murat C."/>
            <person name="Sun H."/>
            <person name="Tunlid A."/>
            <person name="Henrissat B."/>
            <person name="Grigoriev I.V."/>
            <person name="Hibbett D.S."/>
            <person name="Martin F."/>
            <person name="Nordberg H.P."/>
            <person name="Cantor M.N."/>
            <person name="Hua S.X."/>
        </authorList>
    </citation>
    <scope>NUCLEOTIDE SEQUENCE [LARGE SCALE GENOMIC DNA]</scope>
    <source>
        <strain evidence="1 2">MUT 4182</strain>
    </source>
</reference>
<proteinExistence type="predicted"/>
<gene>
    <name evidence="1" type="ORF">M407DRAFT_118713</name>
</gene>
<name>A0A0C3QSP8_9AGAM</name>
<dbReference type="HOGENOM" id="CLU_050425_0_0_1"/>
<protein>
    <submittedName>
        <fullName evidence="1">Uncharacterized protein</fullName>
    </submittedName>
</protein>
<sequence>MTWLTFSGSSDQSGADFAQAIQRFAFQNHVDRDDEWVARYAATCFTGNALLWYSDLDQDTQSSWRKLRAAILRRYPPEPAVGIGPWELIAPPSSRSPSNRSSVMGSPSRVLRGYIEVATDDTGIVLGVLSLGILDHIAIRSQSREAIQVTFEPSPAARDPLRLRMAASEPHLGFFGISLVAPDQSTGRVPPELSGQRYPILSNVCNGPTNDMATEILATWALLECSEGPDGPGAETKFPRAVASSFVWRYETSTRELHLTWSSDGADSKLGAFVHKGSASCLHLHRLRDAAQCPHELTLEQRVRFYFQPMSS</sequence>
<reference evidence="2" key="2">
    <citation type="submission" date="2015-01" db="EMBL/GenBank/DDBJ databases">
        <title>Evolutionary Origins and Diversification of the Mycorrhizal Mutualists.</title>
        <authorList>
            <consortium name="DOE Joint Genome Institute"/>
            <consortium name="Mycorrhizal Genomics Consortium"/>
            <person name="Kohler A."/>
            <person name="Kuo A."/>
            <person name="Nagy L.G."/>
            <person name="Floudas D."/>
            <person name="Copeland A."/>
            <person name="Barry K.W."/>
            <person name="Cichocki N."/>
            <person name="Veneault-Fourrey C."/>
            <person name="LaButti K."/>
            <person name="Lindquist E.A."/>
            <person name="Lipzen A."/>
            <person name="Lundell T."/>
            <person name="Morin E."/>
            <person name="Murat C."/>
            <person name="Riley R."/>
            <person name="Ohm R."/>
            <person name="Sun H."/>
            <person name="Tunlid A."/>
            <person name="Henrissat B."/>
            <person name="Grigoriev I.V."/>
            <person name="Hibbett D.S."/>
            <person name="Martin F."/>
        </authorList>
    </citation>
    <scope>NUCLEOTIDE SEQUENCE [LARGE SCALE GENOMIC DNA]</scope>
    <source>
        <strain evidence="2">MUT 4182</strain>
    </source>
</reference>
<keyword evidence="2" id="KW-1185">Reference proteome</keyword>
<accession>A0A0C3QSP8</accession>
<organism evidence="1 2">
    <name type="scientific">Tulasnella calospora MUT 4182</name>
    <dbReference type="NCBI Taxonomy" id="1051891"/>
    <lineage>
        <taxon>Eukaryota</taxon>
        <taxon>Fungi</taxon>
        <taxon>Dikarya</taxon>
        <taxon>Basidiomycota</taxon>
        <taxon>Agaricomycotina</taxon>
        <taxon>Agaricomycetes</taxon>
        <taxon>Cantharellales</taxon>
        <taxon>Tulasnellaceae</taxon>
        <taxon>Tulasnella</taxon>
    </lineage>
</organism>
<evidence type="ECO:0000313" key="1">
    <source>
        <dbReference type="EMBL" id="KIO32036.1"/>
    </source>
</evidence>
<dbReference type="Proteomes" id="UP000054248">
    <property type="component" value="Unassembled WGS sequence"/>
</dbReference>
<evidence type="ECO:0000313" key="2">
    <source>
        <dbReference type="Proteomes" id="UP000054248"/>
    </source>
</evidence>